<dbReference type="EMBL" id="GDHC01009849">
    <property type="protein sequence ID" value="JAQ08780.1"/>
    <property type="molecule type" value="Transcribed_RNA"/>
</dbReference>
<feature type="non-terminal residue" evidence="1">
    <location>
        <position position="1"/>
    </location>
</feature>
<proteinExistence type="predicted"/>
<sequence length="143" mass="15669">ANVVFIKQGRGCAADAVYSINSFKFDPAFVLFVHAFTGCDTTSAIFGQGKNKLSSMLNNSKDLKEIAKLFLNLLITQADIALAGARVFSALYGIPQTRLWTNCATPRSPEQWERGKWTWLGCHPLTMPPATIPTGVSTKFKRG</sequence>
<dbReference type="AlphaFoldDB" id="A0A146LQV9"/>
<name>A0A146LQV9_LYGHE</name>
<evidence type="ECO:0000313" key="1">
    <source>
        <dbReference type="EMBL" id="JAQ08780.1"/>
    </source>
</evidence>
<protein>
    <submittedName>
        <fullName evidence="1">Uncharacterized protein</fullName>
    </submittedName>
</protein>
<reference evidence="1" key="1">
    <citation type="journal article" date="2016" name="Gigascience">
        <title>De novo construction of an expanded transcriptome assembly for the western tarnished plant bug, Lygus hesperus.</title>
        <authorList>
            <person name="Tassone E.E."/>
            <person name="Geib S.M."/>
            <person name="Hall B."/>
            <person name="Fabrick J.A."/>
            <person name="Brent C.S."/>
            <person name="Hull J.J."/>
        </authorList>
    </citation>
    <scope>NUCLEOTIDE SEQUENCE</scope>
</reference>
<accession>A0A146LQV9</accession>
<gene>
    <name evidence="1" type="ORF">g.83962</name>
</gene>
<organism evidence="1">
    <name type="scientific">Lygus hesperus</name>
    <name type="common">Western plant bug</name>
    <dbReference type="NCBI Taxonomy" id="30085"/>
    <lineage>
        <taxon>Eukaryota</taxon>
        <taxon>Metazoa</taxon>
        <taxon>Ecdysozoa</taxon>
        <taxon>Arthropoda</taxon>
        <taxon>Hexapoda</taxon>
        <taxon>Insecta</taxon>
        <taxon>Pterygota</taxon>
        <taxon>Neoptera</taxon>
        <taxon>Paraneoptera</taxon>
        <taxon>Hemiptera</taxon>
        <taxon>Heteroptera</taxon>
        <taxon>Panheteroptera</taxon>
        <taxon>Cimicomorpha</taxon>
        <taxon>Miridae</taxon>
        <taxon>Mirini</taxon>
        <taxon>Lygus</taxon>
    </lineage>
</organism>